<sequence length="667" mass="71152">MSSEDGDEGREVNVSEWIANAIADTGCRVVYGGHGGALVPLVNAVSAHPALRWVYARNEHDAATMAAAHAKYTGGLGCVIATSGPGATNLTTGLLEAAWDKVPLLAVTGMKPTSVIGYSEFQDVNQSRLFAGAGIEWSKDATSADSAIPLLRDAVATALSRRTCVHLAIPVDIQAAASPLKLKHFCASHANVGLRPPRVDAEYVHQAAATLVGVPEERKPRNVIAVGLRARCHGIGGDVHPDISKAILELAEALNAPVLTRLHAKGIVDESHPLSFGVIGVHGKPGLEKAAALISTSDRILSIGVEDETLLLCNAAGLQIRKLIEIQPDAMAVGTRYNAEHTILGDIYEICTQLTERVETLSVKVEKKRNLVAHQRDPNNGLHNHRRENTLEEFGYAAFGNPDAVMDENEELTLPALKETGPDEMRRRTDRLWQAMHAANWKELAKLSDGPIQFECDSAPDSDGYCHPASVLQALSDARMDCNGTDKVSREAVIAVDVGDVTLWASLCLRLTAGSRTLYSEHLGTMGYALNAAIAGILARDGPAGAVVLSGDAGFQMTLVELATFQQMKRDGDKLLCVVFDNQVMGRVAFGFENAAGCDVGGPDYVALAKAYGGDGVLLDDSRKAPQVVRDALIKEGLYIVHVKVDPHVKADMASFKDNSLKVMNSG</sequence>
<evidence type="ECO:0000256" key="3">
    <source>
        <dbReference type="RuleBase" id="RU362132"/>
    </source>
</evidence>
<dbReference type="GO" id="GO:0005739">
    <property type="term" value="C:mitochondrion"/>
    <property type="evidence" value="ECO:0007669"/>
    <property type="project" value="TreeGrafter"/>
</dbReference>
<dbReference type="SUPFAM" id="SSF52467">
    <property type="entry name" value="DHS-like NAD/FAD-binding domain"/>
    <property type="match status" value="1"/>
</dbReference>
<dbReference type="Gene3D" id="3.40.50.970">
    <property type="match status" value="2"/>
</dbReference>
<evidence type="ECO:0000256" key="1">
    <source>
        <dbReference type="ARBA" id="ARBA00007812"/>
    </source>
</evidence>
<reference evidence="7 8" key="1">
    <citation type="journal article" date="2008" name="Nature">
        <title>The Phaeodactylum genome reveals the evolutionary history of diatom genomes.</title>
        <authorList>
            <person name="Bowler C."/>
            <person name="Allen A.E."/>
            <person name="Badger J.H."/>
            <person name="Grimwood J."/>
            <person name="Jabbari K."/>
            <person name="Kuo A."/>
            <person name="Maheswari U."/>
            <person name="Martens C."/>
            <person name="Maumus F."/>
            <person name="Otillar R.P."/>
            <person name="Rayko E."/>
            <person name="Salamov A."/>
            <person name="Vandepoele K."/>
            <person name="Beszteri B."/>
            <person name="Gruber A."/>
            <person name="Heijde M."/>
            <person name="Katinka M."/>
            <person name="Mock T."/>
            <person name="Valentin K."/>
            <person name="Verret F."/>
            <person name="Berges J.A."/>
            <person name="Brownlee C."/>
            <person name="Cadoret J.P."/>
            <person name="Chiovitti A."/>
            <person name="Choi C.J."/>
            <person name="Coesel S."/>
            <person name="De Martino A."/>
            <person name="Detter J.C."/>
            <person name="Durkin C."/>
            <person name="Falciatore A."/>
            <person name="Fournet J."/>
            <person name="Haruta M."/>
            <person name="Huysman M.J."/>
            <person name="Jenkins B.D."/>
            <person name="Jiroutova K."/>
            <person name="Jorgensen R.E."/>
            <person name="Joubert Y."/>
            <person name="Kaplan A."/>
            <person name="Kroger N."/>
            <person name="Kroth P.G."/>
            <person name="La Roche J."/>
            <person name="Lindquist E."/>
            <person name="Lommer M."/>
            <person name="Martin-Jezequel V."/>
            <person name="Lopez P.J."/>
            <person name="Lucas S."/>
            <person name="Mangogna M."/>
            <person name="McGinnis K."/>
            <person name="Medlin L.K."/>
            <person name="Montsant A."/>
            <person name="Oudot-Le Secq M.P."/>
            <person name="Napoli C."/>
            <person name="Obornik M."/>
            <person name="Parker M.S."/>
            <person name="Petit J.L."/>
            <person name="Porcel B.M."/>
            <person name="Poulsen N."/>
            <person name="Robison M."/>
            <person name="Rychlewski L."/>
            <person name="Rynearson T.A."/>
            <person name="Schmutz J."/>
            <person name="Shapiro H."/>
            <person name="Siaut M."/>
            <person name="Stanley M."/>
            <person name="Sussman M.R."/>
            <person name="Taylor A.R."/>
            <person name="Vardi A."/>
            <person name="von Dassow P."/>
            <person name="Vyverman W."/>
            <person name="Willis A."/>
            <person name="Wyrwicz L.S."/>
            <person name="Rokhsar D.S."/>
            <person name="Weissenbach J."/>
            <person name="Armbrust E.V."/>
            <person name="Green B.R."/>
            <person name="Van de Peer Y."/>
            <person name="Grigoriev I.V."/>
        </authorList>
    </citation>
    <scope>NUCLEOTIDE SEQUENCE [LARGE SCALE GENOMIC DNA]</scope>
    <source>
        <strain evidence="7 8">CCAP 1055/1</strain>
    </source>
</reference>
<gene>
    <name evidence="7" type="ORF">PHATRDRAFT_54355</name>
</gene>
<dbReference type="Gene3D" id="3.40.50.1220">
    <property type="entry name" value="TPP-binding domain"/>
    <property type="match status" value="1"/>
</dbReference>
<dbReference type="AlphaFoldDB" id="B7FWM5"/>
<accession>B7FWM5</accession>
<dbReference type="Pfam" id="PF02775">
    <property type="entry name" value="TPP_enzyme_C"/>
    <property type="match status" value="1"/>
</dbReference>
<dbReference type="PaxDb" id="2850-Phatr54355"/>
<dbReference type="HOGENOM" id="CLU_472106_0_0_1"/>
<dbReference type="InterPro" id="IPR029035">
    <property type="entry name" value="DHS-like_NAD/FAD-binding_dom"/>
</dbReference>
<dbReference type="InterPro" id="IPR029061">
    <property type="entry name" value="THDP-binding"/>
</dbReference>
<dbReference type="KEGG" id="pti:PHATRDRAFT_54355"/>
<reference evidence="8" key="2">
    <citation type="submission" date="2008-08" db="EMBL/GenBank/DDBJ databases">
        <authorList>
            <consortium name="Diatom Consortium"/>
            <person name="Grigoriev I."/>
            <person name="Grimwood J."/>
            <person name="Kuo A."/>
            <person name="Otillar R.P."/>
            <person name="Salamov A."/>
            <person name="Detter J.C."/>
            <person name="Lindquist E."/>
            <person name="Shapiro H."/>
            <person name="Lucas S."/>
            <person name="Glavina del Rio T."/>
            <person name="Pitluck S."/>
            <person name="Rokhsar D."/>
            <person name="Bowler C."/>
        </authorList>
    </citation>
    <scope>GENOME REANNOTATION</scope>
    <source>
        <strain evidence="8">CCAP 1055/1</strain>
    </source>
</reference>
<evidence type="ECO:0000313" key="8">
    <source>
        <dbReference type="Proteomes" id="UP000000759"/>
    </source>
</evidence>
<dbReference type="Pfam" id="PF02776">
    <property type="entry name" value="TPP_enzyme_N"/>
    <property type="match status" value="1"/>
</dbReference>
<evidence type="ECO:0000313" key="7">
    <source>
        <dbReference type="EMBL" id="EEC49010.1"/>
    </source>
</evidence>
<keyword evidence="2 3" id="KW-0786">Thiamine pyrophosphate</keyword>
<evidence type="ECO:0000259" key="4">
    <source>
        <dbReference type="Pfam" id="PF00205"/>
    </source>
</evidence>
<dbReference type="GO" id="GO:0009099">
    <property type="term" value="P:L-valine biosynthetic process"/>
    <property type="evidence" value="ECO:0007669"/>
    <property type="project" value="TreeGrafter"/>
</dbReference>
<keyword evidence="8" id="KW-1185">Reference proteome</keyword>
<dbReference type="STRING" id="556484.B7FWM5"/>
<dbReference type="EMBL" id="CM000609">
    <property type="protein sequence ID" value="EEC49010.1"/>
    <property type="molecule type" value="Genomic_DNA"/>
</dbReference>
<dbReference type="InterPro" id="IPR012000">
    <property type="entry name" value="Thiamin_PyroP_enz_cen_dom"/>
</dbReference>
<dbReference type="InterPro" id="IPR011766">
    <property type="entry name" value="TPP_enzyme_TPP-bd"/>
</dbReference>
<dbReference type="SUPFAM" id="SSF52518">
    <property type="entry name" value="Thiamin diphosphate-binding fold (THDP-binding)"/>
    <property type="match status" value="2"/>
</dbReference>
<dbReference type="OrthoDB" id="43314at2759"/>
<dbReference type="eggNOG" id="KOG4166">
    <property type="taxonomic scope" value="Eukaryota"/>
</dbReference>
<dbReference type="PANTHER" id="PTHR18968">
    <property type="entry name" value="THIAMINE PYROPHOSPHATE ENZYMES"/>
    <property type="match status" value="1"/>
</dbReference>
<protein>
    <submittedName>
        <fullName evidence="7">Carboxylyase</fullName>
    </submittedName>
</protein>
<dbReference type="GO" id="GO:0005948">
    <property type="term" value="C:acetolactate synthase complex"/>
    <property type="evidence" value="ECO:0007669"/>
    <property type="project" value="TreeGrafter"/>
</dbReference>
<dbReference type="GO" id="GO:0003984">
    <property type="term" value="F:acetolactate synthase activity"/>
    <property type="evidence" value="ECO:0007669"/>
    <property type="project" value="TreeGrafter"/>
</dbReference>
<organism evidence="7 8">
    <name type="scientific">Phaeodactylum tricornutum (strain CCAP 1055/1)</name>
    <dbReference type="NCBI Taxonomy" id="556484"/>
    <lineage>
        <taxon>Eukaryota</taxon>
        <taxon>Sar</taxon>
        <taxon>Stramenopiles</taxon>
        <taxon>Ochrophyta</taxon>
        <taxon>Bacillariophyta</taxon>
        <taxon>Bacillariophyceae</taxon>
        <taxon>Bacillariophycidae</taxon>
        <taxon>Naviculales</taxon>
        <taxon>Phaeodactylaceae</taxon>
        <taxon>Phaeodactylum</taxon>
    </lineage>
</organism>
<dbReference type="GO" id="GO:0009097">
    <property type="term" value="P:isoleucine biosynthetic process"/>
    <property type="evidence" value="ECO:0007669"/>
    <property type="project" value="TreeGrafter"/>
</dbReference>
<feature type="domain" description="Thiamine pyrophosphate enzyme TPP-binding" evidence="5">
    <location>
        <begin position="497"/>
        <end position="643"/>
    </location>
</feature>
<evidence type="ECO:0000259" key="5">
    <source>
        <dbReference type="Pfam" id="PF02775"/>
    </source>
</evidence>
<dbReference type="InParanoid" id="B7FWM5"/>
<feature type="domain" description="Thiamine pyrophosphate enzyme N-terminal TPP-binding" evidence="6">
    <location>
        <begin position="13"/>
        <end position="127"/>
    </location>
</feature>
<name>B7FWM5_PHATC</name>
<dbReference type="GO" id="GO:0030976">
    <property type="term" value="F:thiamine pyrophosphate binding"/>
    <property type="evidence" value="ECO:0007669"/>
    <property type="project" value="InterPro"/>
</dbReference>
<comment type="similarity">
    <text evidence="1 3">Belongs to the TPP enzyme family.</text>
</comment>
<dbReference type="PANTHER" id="PTHR18968:SF13">
    <property type="entry name" value="ACETOLACTATE SYNTHASE CATALYTIC SUBUNIT, MITOCHONDRIAL"/>
    <property type="match status" value="1"/>
</dbReference>
<dbReference type="GO" id="GO:0050660">
    <property type="term" value="F:flavin adenine dinucleotide binding"/>
    <property type="evidence" value="ECO:0007669"/>
    <property type="project" value="TreeGrafter"/>
</dbReference>
<feature type="domain" description="Thiamine pyrophosphate enzyme central" evidence="4">
    <location>
        <begin position="235"/>
        <end position="354"/>
    </location>
</feature>
<dbReference type="RefSeq" id="XP_002179187.1">
    <property type="nucleotide sequence ID" value="XM_002179151.1"/>
</dbReference>
<dbReference type="GO" id="GO:0000287">
    <property type="term" value="F:magnesium ion binding"/>
    <property type="evidence" value="ECO:0007669"/>
    <property type="project" value="InterPro"/>
</dbReference>
<proteinExistence type="inferred from homology"/>
<dbReference type="Pfam" id="PF00205">
    <property type="entry name" value="TPP_enzyme_M"/>
    <property type="match status" value="1"/>
</dbReference>
<dbReference type="Proteomes" id="UP000000759">
    <property type="component" value="Chromosome 6"/>
</dbReference>
<dbReference type="InterPro" id="IPR012001">
    <property type="entry name" value="Thiamin_PyroP_enz_TPP-bd_dom"/>
</dbReference>
<dbReference type="InterPro" id="IPR045229">
    <property type="entry name" value="TPP_enz"/>
</dbReference>
<dbReference type="GeneID" id="7200204"/>
<evidence type="ECO:0000256" key="2">
    <source>
        <dbReference type="ARBA" id="ARBA00023052"/>
    </source>
</evidence>
<evidence type="ECO:0000259" key="6">
    <source>
        <dbReference type="Pfam" id="PF02776"/>
    </source>
</evidence>